<protein>
    <submittedName>
        <fullName evidence="1">Uncharacterized protein</fullName>
    </submittedName>
</protein>
<evidence type="ECO:0000313" key="2">
    <source>
        <dbReference type="Proteomes" id="UP001457282"/>
    </source>
</evidence>
<name>A0AAW1WMA2_RUBAR</name>
<proteinExistence type="predicted"/>
<comment type="caution">
    <text evidence="1">The sequence shown here is derived from an EMBL/GenBank/DDBJ whole genome shotgun (WGS) entry which is preliminary data.</text>
</comment>
<dbReference type="Proteomes" id="UP001457282">
    <property type="component" value="Unassembled WGS sequence"/>
</dbReference>
<evidence type="ECO:0000313" key="1">
    <source>
        <dbReference type="EMBL" id="KAK9924704.1"/>
    </source>
</evidence>
<reference evidence="1 2" key="1">
    <citation type="journal article" date="2023" name="G3 (Bethesda)">
        <title>A chromosome-length genome assembly and annotation of blackberry (Rubus argutus, cv. 'Hillquist').</title>
        <authorList>
            <person name="Bruna T."/>
            <person name="Aryal R."/>
            <person name="Dudchenko O."/>
            <person name="Sargent D.J."/>
            <person name="Mead D."/>
            <person name="Buti M."/>
            <person name="Cavallini A."/>
            <person name="Hytonen T."/>
            <person name="Andres J."/>
            <person name="Pham M."/>
            <person name="Weisz D."/>
            <person name="Mascagni F."/>
            <person name="Usai G."/>
            <person name="Natali L."/>
            <person name="Bassil N."/>
            <person name="Fernandez G.E."/>
            <person name="Lomsadze A."/>
            <person name="Armour M."/>
            <person name="Olukolu B."/>
            <person name="Poorten T."/>
            <person name="Britton C."/>
            <person name="Davik J."/>
            <person name="Ashrafi H."/>
            <person name="Aiden E.L."/>
            <person name="Borodovsky M."/>
            <person name="Worthington M."/>
        </authorList>
    </citation>
    <scope>NUCLEOTIDE SEQUENCE [LARGE SCALE GENOMIC DNA]</scope>
    <source>
        <strain evidence="1">PI 553951</strain>
    </source>
</reference>
<gene>
    <name evidence="1" type="ORF">M0R45_033058</name>
</gene>
<organism evidence="1 2">
    <name type="scientific">Rubus argutus</name>
    <name type="common">Southern blackberry</name>
    <dbReference type="NCBI Taxonomy" id="59490"/>
    <lineage>
        <taxon>Eukaryota</taxon>
        <taxon>Viridiplantae</taxon>
        <taxon>Streptophyta</taxon>
        <taxon>Embryophyta</taxon>
        <taxon>Tracheophyta</taxon>
        <taxon>Spermatophyta</taxon>
        <taxon>Magnoliopsida</taxon>
        <taxon>eudicotyledons</taxon>
        <taxon>Gunneridae</taxon>
        <taxon>Pentapetalae</taxon>
        <taxon>rosids</taxon>
        <taxon>fabids</taxon>
        <taxon>Rosales</taxon>
        <taxon>Rosaceae</taxon>
        <taxon>Rosoideae</taxon>
        <taxon>Rosoideae incertae sedis</taxon>
        <taxon>Rubus</taxon>
    </lineage>
</organism>
<dbReference type="AlphaFoldDB" id="A0AAW1WMA2"/>
<accession>A0AAW1WMA2</accession>
<dbReference type="EMBL" id="JBEDUW010000006">
    <property type="protein sequence ID" value="KAK9924704.1"/>
    <property type="molecule type" value="Genomic_DNA"/>
</dbReference>
<sequence length="159" mass="18545">MTGKGEYKVGYRLGSCKSHNPVQPEKKLQLVHDDDDGFLQSRLKKLNLVDEVVSDEEEEEEDENDSMELCRFHGNRELKYPNAPFYAPSRILLKEHTVYNILKKDCDRCKKEKKLAKKKKLKNSMKPSIVTRFKNGDPTIGPLHEYDKYHFFVSYTSTS</sequence>
<keyword evidence="2" id="KW-1185">Reference proteome</keyword>